<reference evidence="1 2" key="1">
    <citation type="submission" date="2017-03" db="EMBL/GenBank/DDBJ databases">
        <authorList>
            <person name="Regsiter A."/>
            <person name="William W."/>
        </authorList>
    </citation>
    <scope>NUCLEOTIDE SEQUENCE [LARGE SCALE GENOMIC DNA]</scope>
    <source>
        <strain evidence="1">PRJEB5721</strain>
    </source>
</reference>
<dbReference type="Proteomes" id="UP000193925">
    <property type="component" value="Chromosome AFERRI"/>
</dbReference>
<name>A0ABY1MM19_9PROT</name>
<sequence>MGAWRIRDSRFAAGASREPCAWAYRSVVRCQQFRHELVGHSSRGSGTDSGRSGDLVITPLDGRLARARRALFPMVLLSRHSGLYLAAGLLRVIAGGHGRCRDTETSGEAGQSMAQGATGIGTAADGERCKPAGSPVRREVRRATGGFPQPRHDRRHCLHVGIQGFRCAYFQGGGAVGRRIGVADHGESKNLRVSCGNGHVWGNGFSDGGYQQSFDTDGFRSGPHWLSGAAFYKSDVIFNGFPKGREEKCDE</sequence>
<evidence type="ECO:0000313" key="2">
    <source>
        <dbReference type="Proteomes" id="UP000193925"/>
    </source>
</evidence>
<accession>A0ABY1MM19</accession>
<evidence type="ECO:0000313" key="1">
    <source>
        <dbReference type="EMBL" id="SMH64819.1"/>
    </source>
</evidence>
<gene>
    <name evidence="1" type="ORF">AFERRI_10853</name>
</gene>
<protein>
    <submittedName>
        <fullName evidence="1">Uncharacterized protein</fullName>
    </submittedName>
</protein>
<dbReference type="EMBL" id="LT841305">
    <property type="protein sequence ID" value="SMH64819.1"/>
    <property type="molecule type" value="Genomic_DNA"/>
</dbReference>
<keyword evidence="2" id="KW-1185">Reference proteome</keyword>
<proteinExistence type="predicted"/>
<organism evidence="1 2">
    <name type="scientific">Acidithiobacillus ferrivorans</name>
    <dbReference type="NCBI Taxonomy" id="160808"/>
    <lineage>
        <taxon>Bacteria</taxon>
        <taxon>Pseudomonadati</taxon>
        <taxon>Pseudomonadota</taxon>
        <taxon>Acidithiobacillia</taxon>
        <taxon>Acidithiobacillales</taxon>
        <taxon>Acidithiobacillaceae</taxon>
        <taxon>Acidithiobacillus</taxon>
    </lineage>
</organism>